<organism evidence="3 4">
    <name type="scientific">Maribacter polysiphoniae</name>
    <dbReference type="NCBI Taxonomy" id="429344"/>
    <lineage>
        <taxon>Bacteria</taxon>
        <taxon>Pseudomonadati</taxon>
        <taxon>Bacteroidota</taxon>
        <taxon>Flavobacteriia</taxon>
        <taxon>Flavobacteriales</taxon>
        <taxon>Flavobacteriaceae</taxon>
        <taxon>Maribacter</taxon>
    </lineage>
</organism>
<keyword evidence="5" id="KW-1185">Reference proteome</keyword>
<gene>
    <name evidence="2" type="ORF">HZY62_21675</name>
    <name evidence="3" type="ORF">LX92_04435</name>
</gene>
<keyword evidence="1" id="KW-0732">Signal</keyword>
<dbReference type="EMBL" id="JACWLN010000022">
    <property type="protein sequence ID" value="MBD1263211.1"/>
    <property type="molecule type" value="Genomic_DNA"/>
</dbReference>
<protein>
    <recommendedName>
        <fullName evidence="6">Endosialidase-like protein</fullName>
    </recommendedName>
</protein>
<sequence>MAKSLFRPIVFFFFLLATTISQAQTQPNYDLTSGDGNGFRFWNGSNSYKIHMGNSSEYHYGPVTDYSIKSNMNNTGGRGWTWGVAGSVPIAALNNFGDFQINGNFVTLKRIGVGISDPAQEIDVNGEVQSKGFVLVDPVWGHNSDFTALYREDIGVDNSTLKLRIGDDSGGSFQIGYKYWQTGEWISTFYVNNNGRIGIGTTTPDSKLTVKGKIHAEEVKIDLFVSAPDYVFKEGYALRTLEETQDYIEENGHLPNIPSAKEMEENGVELGVMNMKLLEKIEELTLYTLQQQKVIEQQSKDIIKLQNAIKIN</sequence>
<accession>A0A316DIQ0</accession>
<dbReference type="AlphaFoldDB" id="A0A316DIQ0"/>
<evidence type="ECO:0000313" key="5">
    <source>
        <dbReference type="Proteomes" id="UP000651837"/>
    </source>
</evidence>
<evidence type="ECO:0000313" key="2">
    <source>
        <dbReference type="EMBL" id="MBD1263211.1"/>
    </source>
</evidence>
<evidence type="ECO:0000313" key="3">
    <source>
        <dbReference type="EMBL" id="PWK17488.1"/>
    </source>
</evidence>
<dbReference type="OrthoDB" id="658938at2"/>
<evidence type="ECO:0000256" key="1">
    <source>
        <dbReference type="SAM" id="SignalP"/>
    </source>
</evidence>
<reference evidence="3 4" key="1">
    <citation type="submission" date="2018-05" db="EMBL/GenBank/DDBJ databases">
        <title>Genomic Encyclopedia of Archaeal and Bacterial Type Strains, Phase II (KMG-II): from individual species to whole genera.</title>
        <authorList>
            <person name="Goeker M."/>
        </authorList>
    </citation>
    <scope>NUCLEOTIDE SEQUENCE [LARGE SCALE GENOMIC DNA]</scope>
    <source>
        <strain evidence="3 4">DSM 23514</strain>
    </source>
</reference>
<evidence type="ECO:0008006" key="6">
    <source>
        <dbReference type="Google" id="ProtNLM"/>
    </source>
</evidence>
<evidence type="ECO:0000313" key="4">
    <source>
        <dbReference type="Proteomes" id="UP000245667"/>
    </source>
</evidence>
<reference evidence="2 5" key="2">
    <citation type="submission" date="2020-07" db="EMBL/GenBank/DDBJ databases">
        <title>The draft genome sequence of Maribacter polysiphoniae KCTC 22021.</title>
        <authorList>
            <person name="Mu L."/>
        </authorList>
    </citation>
    <scope>NUCLEOTIDE SEQUENCE [LARGE SCALE GENOMIC DNA]</scope>
    <source>
        <strain evidence="2 5">KCTC 22021</strain>
    </source>
</reference>
<dbReference type="Proteomes" id="UP000651837">
    <property type="component" value="Unassembled WGS sequence"/>
</dbReference>
<dbReference type="EMBL" id="QGGQ01000022">
    <property type="protein sequence ID" value="PWK17488.1"/>
    <property type="molecule type" value="Genomic_DNA"/>
</dbReference>
<proteinExistence type="predicted"/>
<dbReference type="Proteomes" id="UP000245667">
    <property type="component" value="Unassembled WGS sequence"/>
</dbReference>
<name>A0A316DIQ0_9FLAO</name>
<feature type="chain" id="PRO_5016432537" description="Endosialidase-like protein" evidence="1">
    <location>
        <begin position="24"/>
        <end position="312"/>
    </location>
</feature>
<feature type="signal peptide" evidence="1">
    <location>
        <begin position="1"/>
        <end position="23"/>
    </location>
</feature>
<comment type="caution">
    <text evidence="3">The sequence shown here is derived from an EMBL/GenBank/DDBJ whole genome shotgun (WGS) entry which is preliminary data.</text>
</comment>
<dbReference type="RefSeq" id="WP_109655168.1">
    <property type="nucleotide sequence ID" value="NZ_JACWLN010000022.1"/>
</dbReference>